<accession>A0ABV9LZB8</accession>
<feature type="domain" description="SIS" evidence="2">
    <location>
        <begin position="32"/>
        <end position="174"/>
    </location>
</feature>
<comment type="caution">
    <text evidence="3">The sequence shown here is derived from an EMBL/GenBank/DDBJ whole genome shotgun (WGS) entry which is preliminary data.</text>
</comment>
<dbReference type="PANTHER" id="PTHR10937">
    <property type="entry name" value="GLUCOSAMINE--FRUCTOSE-6-PHOSPHATE AMINOTRANSFERASE, ISOMERIZING"/>
    <property type="match status" value="1"/>
</dbReference>
<dbReference type="InterPro" id="IPR035490">
    <property type="entry name" value="GlmS/FrlB_SIS"/>
</dbReference>
<name>A0ABV9LZB8_9ALTE</name>
<evidence type="ECO:0000256" key="1">
    <source>
        <dbReference type="ARBA" id="ARBA00022737"/>
    </source>
</evidence>
<dbReference type="InterPro" id="IPR035466">
    <property type="entry name" value="GlmS/AgaS_SIS"/>
</dbReference>
<dbReference type="EC" id="3.5.99.6" evidence="3"/>
<feature type="domain" description="SIS" evidence="2">
    <location>
        <begin position="202"/>
        <end position="343"/>
    </location>
</feature>
<dbReference type="RefSeq" id="WP_382409508.1">
    <property type="nucleotide sequence ID" value="NZ_JBHSGU010000005.1"/>
</dbReference>
<keyword evidence="3" id="KW-0378">Hydrolase</keyword>
<keyword evidence="1" id="KW-0677">Repeat</keyword>
<keyword evidence="4" id="KW-1185">Reference proteome</keyword>
<dbReference type="PROSITE" id="PS51464">
    <property type="entry name" value="SIS"/>
    <property type="match status" value="2"/>
</dbReference>
<organism evidence="3 4">
    <name type="scientific">Glaciecola siphonariae</name>
    <dbReference type="NCBI Taxonomy" id="521012"/>
    <lineage>
        <taxon>Bacteria</taxon>
        <taxon>Pseudomonadati</taxon>
        <taxon>Pseudomonadota</taxon>
        <taxon>Gammaproteobacteria</taxon>
        <taxon>Alteromonadales</taxon>
        <taxon>Alteromonadaceae</taxon>
        <taxon>Glaciecola</taxon>
    </lineage>
</organism>
<evidence type="ECO:0000259" key="2">
    <source>
        <dbReference type="PROSITE" id="PS51464"/>
    </source>
</evidence>
<dbReference type="SUPFAM" id="SSF53697">
    <property type="entry name" value="SIS domain"/>
    <property type="match status" value="1"/>
</dbReference>
<dbReference type="InterPro" id="IPR001347">
    <property type="entry name" value="SIS_dom"/>
</dbReference>
<reference evidence="4" key="1">
    <citation type="journal article" date="2019" name="Int. J. Syst. Evol. Microbiol.">
        <title>The Global Catalogue of Microorganisms (GCM) 10K type strain sequencing project: providing services to taxonomists for standard genome sequencing and annotation.</title>
        <authorList>
            <consortium name="The Broad Institute Genomics Platform"/>
            <consortium name="The Broad Institute Genome Sequencing Center for Infectious Disease"/>
            <person name="Wu L."/>
            <person name="Ma J."/>
        </authorList>
    </citation>
    <scope>NUCLEOTIDE SEQUENCE [LARGE SCALE GENOMIC DNA]</scope>
    <source>
        <strain evidence="4">KACC 12507</strain>
    </source>
</reference>
<sequence length="343" mass="36674">MTSTSIMAQEAASSPSVIAEQLSHNQVLCRSLAQGFANHPPRAIMMIGRGTSDHAGVFAKYLFEIGCQIPVISAAPSVAGIFNSCLKLEGCLAIAISQSGQSPDILHQTKLAKQGGAFTLALVNDEASPLAKMCDAVLPVCAGQEKAVAATKSYLATLSALVHLFSQWCLIDGGDATEGEKPNLLAQALTQLPEQMRQTQALSPLLQNADLKDVAHCVVLGRGFGYAIALEAALKLKEVLGIQAEAFSSAEFVHGPVTLVHKKLCVLNICIDDESAQGHRKQIEDVKQRGGRVIDITVKNTSHPRLHALLIMQRFYLDLERVAIERGQNPDAPIGLKKVTETV</sequence>
<dbReference type="CDD" id="cd05008">
    <property type="entry name" value="SIS_GlmS_GlmD_1"/>
    <property type="match status" value="1"/>
</dbReference>
<proteinExistence type="predicted"/>
<dbReference type="Gene3D" id="3.40.50.10490">
    <property type="entry name" value="Glucose-6-phosphate isomerase like protein, domain 1"/>
    <property type="match status" value="2"/>
</dbReference>
<dbReference type="PANTHER" id="PTHR10937:SF8">
    <property type="entry name" value="AMINOTRANSFERASE-RELATED"/>
    <property type="match status" value="1"/>
</dbReference>
<protein>
    <submittedName>
        <fullName evidence="3">Glucosamine-6-phosphate deaminase NagB-II</fullName>
        <ecNumber evidence="3">3.5.99.6</ecNumber>
    </submittedName>
</protein>
<dbReference type="GO" id="GO:0004342">
    <property type="term" value="F:glucosamine-6-phosphate deaminase activity"/>
    <property type="evidence" value="ECO:0007669"/>
    <property type="project" value="UniProtKB-EC"/>
</dbReference>
<gene>
    <name evidence="3" type="primary">nagB-II</name>
    <name evidence="3" type="ORF">ACFO4O_13845</name>
</gene>
<evidence type="ECO:0000313" key="3">
    <source>
        <dbReference type="EMBL" id="MFC4701251.1"/>
    </source>
</evidence>
<evidence type="ECO:0000313" key="4">
    <source>
        <dbReference type="Proteomes" id="UP001595897"/>
    </source>
</evidence>
<dbReference type="Proteomes" id="UP001595897">
    <property type="component" value="Unassembled WGS sequence"/>
</dbReference>
<dbReference type="CDD" id="cd05009">
    <property type="entry name" value="SIS_GlmS_GlmD_2"/>
    <property type="match status" value="1"/>
</dbReference>
<dbReference type="EMBL" id="JBHSGU010000005">
    <property type="protein sequence ID" value="MFC4701251.1"/>
    <property type="molecule type" value="Genomic_DNA"/>
</dbReference>
<dbReference type="InterPro" id="IPR046348">
    <property type="entry name" value="SIS_dom_sf"/>
</dbReference>
<dbReference type="Pfam" id="PF01380">
    <property type="entry name" value="SIS"/>
    <property type="match status" value="2"/>
</dbReference>
<dbReference type="NCBIfam" id="NF046059">
    <property type="entry name" value="NagB_SO3506"/>
    <property type="match status" value="1"/>
</dbReference>